<evidence type="ECO:0000313" key="3">
    <source>
        <dbReference type="EMBL" id="MBM7633784.1"/>
    </source>
</evidence>
<evidence type="ECO:0000256" key="1">
    <source>
        <dbReference type="ARBA" id="ARBA00010574"/>
    </source>
</evidence>
<organism evidence="3 4">
    <name type="scientific">Geomicrobium sediminis</name>
    <dbReference type="NCBI Taxonomy" id="1347788"/>
    <lineage>
        <taxon>Bacteria</taxon>
        <taxon>Bacillati</taxon>
        <taxon>Bacillota</taxon>
        <taxon>Bacilli</taxon>
        <taxon>Bacillales</taxon>
        <taxon>Geomicrobium</taxon>
    </lineage>
</organism>
<evidence type="ECO:0000313" key="4">
    <source>
        <dbReference type="Proteomes" id="UP000741863"/>
    </source>
</evidence>
<name>A0ABS2PED1_9BACL</name>
<comment type="subcellular location">
    <subcellularLocation>
        <location evidence="2">Cytoplasm</location>
    </subcellularLocation>
</comment>
<accession>A0ABS2PED1</accession>
<protein>
    <recommendedName>
        <fullName evidence="2">Ribosomal silencing factor RsfS</fullName>
    </recommendedName>
</protein>
<comment type="caution">
    <text evidence="3">The sequence shown here is derived from an EMBL/GenBank/DDBJ whole genome shotgun (WGS) entry which is preliminary data.</text>
</comment>
<dbReference type="RefSeq" id="WP_042359460.1">
    <property type="nucleotide sequence ID" value="NZ_JAFBEC010000008.1"/>
</dbReference>
<evidence type="ECO:0000256" key="2">
    <source>
        <dbReference type="HAMAP-Rule" id="MF_01477"/>
    </source>
</evidence>
<dbReference type="SUPFAM" id="SSF81301">
    <property type="entry name" value="Nucleotidyltransferase"/>
    <property type="match status" value="1"/>
</dbReference>
<dbReference type="Gene3D" id="3.30.460.10">
    <property type="entry name" value="Beta Polymerase, domain 2"/>
    <property type="match status" value="1"/>
</dbReference>
<reference evidence="3 4" key="1">
    <citation type="submission" date="2021-01" db="EMBL/GenBank/DDBJ databases">
        <title>Genomic Encyclopedia of Type Strains, Phase IV (KMG-IV): sequencing the most valuable type-strain genomes for metagenomic binning, comparative biology and taxonomic classification.</title>
        <authorList>
            <person name="Goeker M."/>
        </authorList>
    </citation>
    <scope>NUCLEOTIDE SEQUENCE [LARGE SCALE GENOMIC DNA]</scope>
    <source>
        <strain evidence="3 4">DSM 25540</strain>
    </source>
</reference>
<comment type="similarity">
    <text evidence="1 2">Belongs to the Iojap/RsfS family.</text>
</comment>
<dbReference type="NCBIfam" id="TIGR00090">
    <property type="entry name" value="rsfS_iojap_ybeB"/>
    <property type="match status" value="1"/>
</dbReference>
<sequence length="117" mass="13007">MNNKELLKVAVQAADGKNAQNLMALDMKGISILADYFIIGHGGSVKQVQAIANEVKSMAEKAGAEVKRMEGYQEGRWVLVDLGDVVAHIFHEEDRLYYNIEKLWGEADQVEISQMLA</sequence>
<gene>
    <name evidence="2" type="primary">rsfS</name>
    <name evidence="3" type="ORF">JOD17_002880</name>
</gene>
<dbReference type="Proteomes" id="UP000741863">
    <property type="component" value="Unassembled WGS sequence"/>
</dbReference>
<dbReference type="PANTHER" id="PTHR21043">
    <property type="entry name" value="IOJAP SUPERFAMILY ORTHOLOG"/>
    <property type="match status" value="1"/>
</dbReference>
<dbReference type="PANTHER" id="PTHR21043:SF0">
    <property type="entry name" value="MITOCHONDRIAL ASSEMBLY OF RIBOSOMAL LARGE SUBUNIT PROTEIN 1"/>
    <property type="match status" value="1"/>
</dbReference>
<dbReference type="InterPro" id="IPR004394">
    <property type="entry name" value="Iojap/RsfS/C7orf30"/>
</dbReference>
<proteinExistence type="inferred from homology"/>
<dbReference type="Pfam" id="PF02410">
    <property type="entry name" value="RsfS"/>
    <property type="match status" value="1"/>
</dbReference>
<dbReference type="InterPro" id="IPR043519">
    <property type="entry name" value="NT_sf"/>
</dbReference>
<comment type="function">
    <text evidence="2">Functions as a ribosomal silencing factor. Interacts with ribosomal protein uL14 (rplN), blocking formation of intersubunit bridge B8. Prevents association of the 30S and 50S ribosomal subunits and the formation of functional ribosomes, thus repressing translation.</text>
</comment>
<dbReference type="HAMAP" id="MF_01477">
    <property type="entry name" value="Iojap_RsfS"/>
    <property type="match status" value="1"/>
</dbReference>
<keyword evidence="2" id="KW-0963">Cytoplasm</keyword>
<keyword evidence="2" id="KW-0810">Translation regulation</keyword>
<comment type="subunit">
    <text evidence="2">Interacts with ribosomal protein uL14 (rplN).</text>
</comment>
<keyword evidence="4" id="KW-1185">Reference proteome</keyword>
<keyword evidence="2" id="KW-0678">Repressor</keyword>
<dbReference type="EMBL" id="JAFBEC010000008">
    <property type="protein sequence ID" value="MBM7633784.1"/>
    <property type="molecule type" value="Genomic_DNA"/>
</dbReference>